<name>W9GLT5_9MICO</name>
<evidence type="ECO:0000313" key="2">
    <source>
        <dbReference type="Proteomes" id="UP000019494"/>
    </source>
</evidence>
<dbReference type="InterPro" id="IPR016155">
    <property type="entry name" value="Mopterin_synth/thiamin_S_b"/>
</dbReference>
<protein>
    <submittedName>
        <fullName evidence="1">Thiamine biosynthesis protein ThiS</fullName>
    </submittedName>
</protein>
<dbReference type="SUPFAM" id="SSF54285">
    <property type="entry name" value="MoaD/ThiS"/>
    <property type="match status" value="1"/>
</dbReference>
<comment type="caution">
    <text evidence="1">The sequence shown here is derived from an EMBL/GenBank/DDBJ whole genome shotgun (WGS) entry which is preliminary data.</text>
</comment>
<keyword evidence="2" id="KW-1185">Reference proteome</keyword>
<dbReference type="Pfam" id="PF02597">
    <property type="entry name" value="ThiS"/>
    <property type="match status" value="1"/>
</dbReference>
<organism evidence="1 2">
    <name type="scientific">Intrasporangium chromatireducens Q5-1</name>
    <dbReference type="NCBI Taxonomy" id="584657"/>
    <lineage>
        <taxon>Bacteria</taxon>
        <taxon>Bacillati</taxon>
        <taxon>Actinomycetota</taxon>
        <taxon>Actinomycetes</taxon>
        <taxon>Micrococcales</taxon>
        <taxon>Intrasporangiaceae</taxon>
        <taxon>Intrasporangium</taxon>
    </lineage>
</organism>
<dbReference type="AlphaFoldDB" id="W9GLT5"/>
<dbReference type="PATRIC" id="fig|584657.3.peg.2029"/>
<proteinExistence type="predicted"/>
<sequence>MSTVPGTPTVTVRFWAAAREAAGTETERHAGRTLGGVLDAAVDAHPALATVVKASTFLIDGRSADRSALLEDGSTVEVLPPFAGG</sequence>
<reference evidence="2" key="1">
    <citation type="submission" date="2013-08" db="EMBL/GenBank/DDBJ databases">
        <title>Intrasporangium oryzae NRRL B-24470.</title>
        <authorList>
            <person name="Liu H."/>
            <person name="Wang G."/>
        </authorList>
    </citation>
    <scope>NUCLEOTIDE SEQUENCE [LARGE SCALE GENOMIC DNA]</scope>
    <source>
        <strain evidence="2">Q5-1</strain>
    </source>
</reference>
<dbReference type="InterPro" id="IPR003749">
    <property type="entry name" value="ThiS/MoaD-like"/>
</dbReference>
<dbReference type="Gene3D" id="3.10.20.30">
    <property type="match status" value="1"/>
</dbReference>
<gene>
    <name evidence="1" type="ORF">N864_00320</name>
</gene>
<dbReference type="InterPro" id="IPR012675">
    <property type="entry name" value="Beta-grasp_dom_sf"/>
</dbReference>
<accession>W9GLT5</accession>
<dbReference type="EMBL" id="AWQS01000068">
    <property type="protein sequence ID" value="EWT06057.1"/>
    <property type="molecule type" value="Genomic_DNA"/>
</dbReference>
<dbReference type="RefSeq" id="WP_240474284.1">
    <property type="nucleotide sequence ID" value="NZ_AWQS01000068.1"/>
</dbReference>
<dbReference type="Proteomes" id="UP000019494">
    <property type="component" value="Unassembled WGS sequence"/>
</dbReference>
<evidence type="ECO:0000313" key="1">
    <source>
        <dbReference type="EMBL" id="EWT06057.1"/>
    </source>
</evidence>